<dbReference type="GO" id="GO:0043190">
    <property type="term" value="C:ATP-binding cassette (ABC) transporter complex"/>
    <property type="evidence" value="ECO:0007669"/>
    <property type="project" value="InterPro"/>
</dbReference>
<evidence type="ECO:0000256" key="2">
    <source>
        <dbReference type="ARBA" id="ARBA00022475"/>
    </source>
</evidence>
<dbReference type="InterPro" id="IPR003593">
    <property type="entry name" value="AAA+_ATPase"/>
</dbReference>
<dbReference type="InterPro" id="IPR013611">
    <property type="entry name" value="Transp-assoc_OB_typ2"/>
</dbReference>
<dbReference type="GO" id="GO:0015417">
    <property type="term" value="F:ABC-type polyamine transporter activity"/>
    <property type="evidence" value="ECO:0007669"/>
    <property type="project" value="UniProtKB-EC"/>
</dbReference>
<dbReference type="GO" id="GO:0005524">
    <property type="term" value="F:ATP binding"/>
    <property type="evidence" value="ECO:0007669"/>
    <property type="project" value="UniProtKB-KW"/>
</dbReference>
<dbReference type="PROSITE" id="PS50893">
    <property type="entry name" value="ABC_TRANSPORTER_2"/>
    <property type="match status" value="1"/>
</dbReference>
<dbReference type="Gene3D" id="2.40.50.100">
    <property type="match status" value="1"/>
</dbReference>
<name>A0A844ZHZ2_9SPHN</name>
<dbReference type="EMBL" id="WTYY01000002">
    <property type="protein sequence ID" value="MXO88121.1"/>
    <property type="molecule type" value="Genomic_DNA"/>
</dbReference>
<comment type="catalytic activity">
    <reaction evidence="7">
        <text>ATP + H2O + polyamine-[polyamine-binding protein]Side 1 = ADP + phosphate + polyamineSide 2 + [polyamine-binding protein]Side 1.</text>
        <dbReference type="EC" id="7.6.2.11"/>
    </reaction>
</comment>
<dbReference type="InterPro" id="IPR012340">
    <property type="entry name" value="NA-bd_OB-fold"/>
</dbReference>
<dbReference type="GO" id="GO:0016887">
    <property type="term" value="F:ATP hydrolysis activity"/>
    <property type="evidence" value="ECO:0007669"/>
    <property type="project" value="InterPro"/>
</dbReference>
<dbReference type="PROSITE" id="PS00211">
    <property type="entry name" value="ABC_TRANSPORTER_1"/>
    <property type="match status" value="1"/>
</dbReference>
<dbReference type="InterPro" id="IPR017871">
    <property type="entry name" value="ABC_transporter-like_CS"/>
</dbReference>
<evidence type="ECO:0000259" key="8">
    <source>
        <dbReference type="PROSITE" id="PS50893"/>
    </source>
</evidence>
<dbReference type="OrthoDB" id="9802264at2"/>
<dbReference type="SMART" id="SM00382">
    <property type="entry name" value="AAA"/>
    <property type="match status" value="1"/>
</dbReference>
<evidence type="ECO:0000256" key="4">
    <source>
        <dbReference type="ARBA" id="ARBA00022840"/>
    </source>
</evidence>
<dbReference type="InterPro" id="IPR050093">
    <property type="entry name" value="ABC_SmlMolc_Importer"/>
</dbReference>
<keyword evidence="2 7" id="KW-1003">Cell membrane</keyword>
<keyword evidence="1 7" id="KW-0813">Transport</keyword>
<dbReference type="FunFam" id="3.40.50.300:FF:000042">
    <property type="entry name" value="Maltose/maltodextrin ABC transporter, ATP-binding protein"/>
    <property type="match status" value="1"/>
</dbReference>
<reference evidence="9 10" key="1">
    <citation type="submission" date="2019-12" db="EMBL/GenBank/DDBJ databases">
        <title>Genomic-based taxomic classification of the family Erythrobacteraceae.</title>
        <authorList>
            <person name="Xu L."/>
        </authorList>
    </citation>
    <scope>NUCLEOTIDE SEQUENCE [LARGE SCALE GENOMIC DNA]</scope>
    <source>
        <strain evidence="9 10">JCM 16339</strain>
    </source>
</reference>
<dbReference type="AlphaFoldDB" id="A0A844ZHZ2"/>
<feature type="domain" description="ABC transporter" evidence="8">
    <location>
        <begin position="5"/>
        <end position="235"/>
    </location>
</feature>
<protein>
    <recommendedName>
        <fullName evidence="7">Spermidine/putrescine import ATP-binding protein PotA</fullName>
        <ecNumber evidence="7">7.6.2.11</ecNumber>
    </recommendedName>
</protein>
<keyword evidence="3 7" id="KW-0547">Nucleotide-binding</keyword>
<evidence type="ECO:0000256" key="7">
    <source>
        <dbReference type="RuleBase" id="RU364083"/>
    </source>
</evidence>
<evidence type="ECO:0000256" key="6">
    <source>
        <dbReference type="ARBA" id="ARBA00023136"/>
    </source>
</evidence>
<dbReference type="InterPro" id="IPR005893">
    <property type="entry name" value="PotA-like"/>
</dbReference>
<dbReference type="InterPro" id="IPR008995">
    <property type="entry name" value="Mo/tungstate-bd_C_term_dom"/>
</dbReference>
<dbReference type="InterPro" id="IPR003439">
    <property type="entry name" value="ABC_transporter-like_ATP-bd"/>
</dbReference>
<evidence type="ECO:0000256" key="3">
    <source>
        <dbReference type="ARBA" id="ARBA00022741"/>
    </source>
</evidence>
<keyword evidence="10" id="KW-1185">Reference proteome</keyword>
<dbReference type="NCBIfam" id="TIGR01187">
    <property type="entry name" value="potA"/>
    <property type="match status" value="1"/>
</dbReference>
<accession>A0A844ZHZ2</accession>
<dbReference type="Pfam" id="PF00005">
    <property type="entry name" value="ABC_tran"/>
    <property type="match status" value="1"/>
</dbReference>
<evidence type="ECO:0000256" key="1">
    <source>
        <dbReference type="ARBA" id="ARBA00022448"/>
    </source>
</evidence>
<proteinExistence type="inferred from homology"/>
<dbReference type="Gene3D" id="3.40.50.300">
    <property type="entry name" value="P-loop containing nucleotide triphosphate hydrolases"/>
    <property type="match status" value="1"/>
</dbReference>
<dbReference type="PANTHER" id="PTHR42781">
    <property type="entry name" value="SPERMIDINE/PUTRESCINE IMPORT ATP-BINDING PROTEIN POTA"/>
    <property type="match status" value="1"/>
</dbReference>
<dbReference type="Pfam" id="PF08402">
    <property type="entry name" value="TOBE_2"/>
    <property type="match status" value="1"/>
</dbReference>
<dbReference type="Gene3D" id="2.40.50.140">
    <property type="entry name" value="Nucleic acid-binding proteins"/>
    <property type="match status" value="1"/>
</dbReference>
<dbReference type="RefSeq" id="WP_160590086.1">
    <property type="nucleotide sequence ID" value="NZ_BAAAFP010000002.1"/>
</dbReference>
<dbReference type="SUPFAM" id="SSF52540">
    <property type="entry name" value="P-loop containing nucleoside triphosphate hydrolases"/>
    <property type="match status" value="1"/>
</dbReference>
<dbReference type="InterPro" id="IPR027417">
    <property type="entry name" value="P-loop_NTPase"/>
</dbReference>
<evidence type="ECO:0000313" key="9">
    <source>
        <dbReference type="EMBL" id="MXO88121.1"/>
    </source>
</evidence>
<dbReference type="PANTHER" id="PTHR42781:SF4">
    <property type="entry name" value="SPERMIDINE_PUTRESCINE IMPORT ATP-BINDING PROTEIN POTA"/>
    <property type="match status" value="1"/>
</dbReference>
<keyword evidence="6 7" id="KW-0472">Membrane</keyword>
<evidence type="ECO:0000256" key="5">
    <source>
        <dbReference type="ARBA" id="ARBA00022967"/>
    </source>
</evidence>
<dbReference type="SUPFAM" id="SSF50331">
    <property type="entry name" value="MOP-like"/>
    <property type="match status" value="1"/>
</dbReference>
<keyword evidence="4 7" id="KW-0067">ATP-binding</keyword>
<dbReference type="Proteomes" id="UP000435243">
    <property type="component" value="Unassembled WGS sequence"/>
</dbReference>
<dbReference type="EC" id="7.6.2.11" evidence="7"/>
<comment type="subunit">
    <text evidence="7">The complex is composed of two ATP-binding proteins (PotA), two transmembrane proteins (PotB and PotC) and a solute-binding protein (PotD).</text>
</comment>
<comment type="caution">
    <text evidence="9">The sequence shown here is derived from an EMBL/GenBank/DDBJ whole genome shotgun (WGS) entry which is preliminary data.</text>
</comment>
<sequence>MVKAVELRGVVKRYGPTLAADHVSLTAKQGSFTTLLGPSGCGKTTLLRLIAGLEQPDEGEILIGGRSMAGVPLHKRKIGLVFQNYALFPHLSVHENIAFGLRYHGIDKGEEQDRVLAMLDLVRLPGRGDARPGMLSGGQRQRVALARALVIEPDVLLLDEPLSALDANLRDEMRIELRAIQERLGVTTIFVTHDQGEALAMSDAIAVLRSGRLQQVGSPAEIYNRPASPFVGNFLGQCNILRGTVQQANGDKVTAEVDNIGAVHAVTGGDALSPGMPVDLVVRAEKLRLSVAGSEPGDASGAAFAGRIEAVDYQGQAVRYLVDAAGQSLYVQTFLEGAPLPAGTDVALTFAADDCLAFAAVEEPA</sequence>
<organism evidence="9 10">
    <name type="scientific">Alteraurantiacibacter aestuarii</name>
    <dbReference type="NCBI Taxonomy" id="650004"/>
    <lineage>
        <taxon>Bacteria</taxon>
        <taxon>Pseudomonadati</taxon>
        <taxon>Pseudomonadota</taxon>
        <taxon>Alphaproteobacteria</taxon>
        <taxon>Sphingomonadales</taxon>
        <taxon>Erythrobacteraceae</taxon>
        <taxon>Alteraurantiacibacter</taxon>
    </lineage>
</organism>
<evidence type="ECO:0000313" key="10">
    <source>
        <dbReference type="Proteomes" id="UP000435243"/>
    </source>
</evidence>
<keyword evidence="5 7" id="KW-1278">Translocase</keyword>
<gene>
    <name evidence="7 9" type="primary">potA</name>
    <name evidence="9" type="ORF">GRI32_05140</name>
</gene>
<comment type="function">
    <text evidence="7">Part of the ABC transporter complex PotABCD involved in spermidine/putrescine import. Responsible for energy coupling to the transport system.</text>
</comment>
<comment type="similarity">
    <text evidence="7">Belongs to the ABC transporter superfamily. Spermidine/putrescine importer (TC 3.A.1.11.1) family.</text>
</comment>